<sequence length="445" mass="47545">MATATTLRKVLVDDTDPSIQYGSEGWFVADPSTLIHGNFGPIYNATSHATTSSNSTLSYSFNGTSILVQGTIDMSTDANNVTDPSWDCLVDGIKIPSKTFQFQENNWPLCQQDNIASGSHVLTIQVKSQGQAFYFDSLVYTPTLDAVFPSVVLIYTDGDTALNYSSGWKEDGAQLTQTQNAQVTLNFHGTSASLIGYVPHQYPPNATSASYTIDGGIPITFPLYGLSPSNQNTTQYNSLFFTTPTLSDGFHSLTVTHGGDIDHTPLAVNYFYVTNTTGTSLVQTSAPSPTSSSNSNTLPRRSRTGIIAGGAIGGLVLLALLAVLCFWRRKRKTRDVEEAATNPYPMVMADGVPPRTLLSGGSSKTGGTSELRSAPQVYKQVPVAPSSAVRGVSELLGRPYLSKDVYQTSAPVILQHEDSGIRQIAPPSSATASEIVELPPGYSLT</sequence>
<dbReference type="Gene3D" id="2.60.120.260">
    <property type="entry name" value="Galactose-binding domain-like"/>
    <property type="match status" value="2"/>
</dbReference>
<feature type="transmembrane region" description="Helical" evidence="2">
    <location>
        <begin position="306"/>
        <end position="327"/>
    </location>
</feature>
<accession>A0A8H7DAR8</accession>
<dbReference type="OrthoDB" id="3013353at2759"/>
<feature type="compositionally biased region" description="Low complexity" evidence="1">
    <location>
        <begin position="356"/>
        <end position="371"/>
    </location>
</feature>
<dbReference type="AlphaFoldDB" id="A0A8H7DAR8"/>
<protein>
    <recommendedName>
        <fullName evidence="5">Transmembrane protein</fullName>
    </recommendedName>
</protein>
<evidence type="ECO:0000313" key="4">
    <source>
        <dbReference type="Proteomes" id="UP000620124"/>
    </source>
</evidence>
<evidence type="ECO:0000256" key="1">
    <source>
        <dbReference type="SAM" id="MobiDB-lite"/>
    </source>
</evidence>
<dbReference type="EMBL" id="JACAZI010000002">
    <property type="protein sequence ID" value="KAF7368604.1"/>
    <property type="molecule type" value="Genomic_DNA"/>
</dbReference>
<evidence type="ECO:0000256" key="2">
    <source>
        <dbReference type="SAM" id="Phobius"/>
    </source>
</evidence>
<keyword evidence="2" id="KW-0472">Membrane</keyword>
<gene>
    <name evidence="3" type="ORF">MVEN_00184300</name>
</gene>
<keyword evidence="2" id="KW-0812">Transmembrane</keyword>
<evidence type="ECO:0008006" key="5">
    <source>
        <dbReference type="Google" id="ProtNLM"/>
    </source>
</evidence>
<name>A0A8H7DAR8_9AGAR</name>
<keyword evidence="4" id="KW-1185">Reference proteome</keyword>
<feature type="region of interest" description="Disordered" evidence="1">
    <location>
        <begin position="282"/>
        <end position="301"/>
    </location>
</feature>
<proteinExistence type="predicted"/>
<reference evidence="3" key="1">
    <citation type="submission" date="2020-05" db="EMBL/GenBank/DDBJ databases">
        <title>Mycena genomes resolve the evolution of fungal bioluminescence.</title>
        <authorList>
            <person name="Tsai I.J."/>
        </authorList>
    </citation>
    <scope>NUCLEOTIDE SEQUENCE</scope>
    <source>
        <strain evidence="3">CCC161011</strain>
    </source>
</reference>
<comment type="caution">
    <text evidence="3">The sequence shown here is derived from an EMBL/GenBank/DDBJ whole genome shotgun (WGS) entry which is preliminary data.</text>
</comment>
<dbReference type="Proteomes" id="UP000620124">
    <property type="component" value="Unassembled WGS sequence"/>
</dbReference>
<feature type="compositionally biased region" description="Low complexity" evidence="1">
    <location>
        <begin position="284"/>
        <end position="299"/>
    </location>
</feature>
<keyword evidence="2" id="KW-1133">Transmembrane helix</keyword>
<organism evidence="3 4">
    <name type="scientific">Mycena venus</name>
    <dbReference type="NCBI Taxonomy" id="2733690"/>
    <lineage>
        <taxon>Eukaryota</taxon>
        <taxon>Fungi</taxon>
        <taxon>Dikarya</taxon>
        <taxon>Basidiomycota</taxon>
        <taxon>Agaricomycotina</taxon>
        <taxon>Agaricomycetes</taxon>
        <taxon>Agaricomycetidae</taxon>
        <taxon>Agaricales</taxon>
        <taxon>Marasmiineae</taxon>
        <taxon>Mycenaceae</taxon>
        <taxon>Mycena</taxon>
    </lineage>
</organism>
<feature type="region of interest" description="Disordered" evidence="1">
    <location>
        <begin position="351"/>
        <end position="374"/>
    </location>
</feature>
<evidence type="ECO:0000313" key="3">
    <source>
        <dbReference type="EMBL" id="KAF7368604.1"/>
    </source>
</evidence>